<organism evidence="1 2">
    <name type="scientific">Pseudomonas monteilii</name>
    <dbReference type="NCBI Taxonomy" id="76759"/>
    <lineage>
        <taxon>Bacteria</taxon>
        <taxon>Pseudomonadati</taxon>
        <taxon>Pseudomonadota</taxon>
        <taxon>Gammaproteobacteria</taxon>
        <taxon>Pseudomonadales</taxon>
        <taxon>Pseudomonadaceae</taxon>
        <taxon>Pseudomonas</taxon>
    </lineage>
</organism>
<dbReference type="Pfam" id="PF11072">
    <property type="entry name" value="DUF2859"/>
    <property type="match status" value="1"/>
</dbReference>
<name>A0AAE6V2Z3_9PSED</name>
<dbReference type="InterPro" id="IPR021300">
    <property type="entry name" value="Integr_conj_element_PFL4695"/>
</dbReference>
<dbReference type="EMBL" id="CP040324">
    <property type="protein sequence ID" value="QHB28849.1"/>
    <property type="molecule type" value="Genomic_DNA"/>
</dbReference>
<evidence type="ECO:0000313" key="2">
    <source>
        <dbReference type="Proteomes" id="UP000464593"/>
    </source>
</evidence>
<protein>
    <submittedName>
        <fullName evidence="1">Integrating conjugative element protein</fullName>
    </submittedName>
</protein>
<dbReference type="AlphaFoldDB" id="A0AAE6V2Z3"/>
<gene>
    <name evidence="1" type="ORF">TCK1_3503</name>
</gene>
<dbReference type="NCBIfam" id="TIGR03765">
    <property type="entry name" value="ICE_PFL_4695"/>
    <property type="match status" value="1"/>
</dbReference>
<accession>A0AAE6V2Z3</accession>
<sequence length="153" mass="16272">MIEIRRGALISGLVLSLAVETWLVPMAPALAAESAAPVERPDPRTLNWVLPVHSTHLTPGEVPRRVLELPGMVPLFLIGADAASLAWLTQHAPALKRLGANGLAVEVADAAALQRIQAIAPGLAIWPVSGDDIAERLELEHYPVLITPTGLEQ</sequence>
<evidence type="ECO:0000313" key="1">
    <source>
        <dbReference type="EMBL" id="QHB28849.1"/>
    </source>
</evidence>
<reference evidence="1 2" key="1">
    <citation type="submission" date="2019-05" db="EMBL/GenBank/DDBJ databases">
        <title>Complete genome sequence of Pseudomonas Pseudomonas resinovorans.</title>
        <authorList>
            <person name="Chen H.-P."/>
        </authorList>
    </citation>
    <scope>NUCLEOTIDE SEQUENCE [LARGE SCALE GENOMIC DNA]</scope>
    <source>
        <strain evidence="1 2">TCU-CK1</strain>
    </source>
</reference>
<proteinExistence type="predicted"/>
<dbReference type="RefSeq" id="WP_233454292.1">
    <property type="nucleotide sequence ID" value="NZ_CP040324.1"/>
</dbReference>
<dbReference type="Proteomes" id="UP000464593">
    <property type="component" value="Chromosome"/>
</dbReference>